<reference evidence="2" key="2">
    <citation type="submission" date="2022-10" db="EMBL/GenBank/DDBJ databases">
        <authorList>
            <consortium name="ENA_rothamsted_submissions"/>
            <consortium name="culmorum"/>
            <person name="King R."/>
        </authorList>
    </citation>
    <scope>NUCLEOTIDE SEQUENCE</scope>
</reference>
<keyword evidence="3" id="KW-1185">Reference proteome</keyword>
<dbReference type="Proteomes" id="UP001153714">
    <property type="component" value="Chromosome 6"/>
</dbReference>
<keyword evidence="1" id="KW-1133">Transmembrane helix</keyword>
<dbReference type="AlphaFoldDB" id="A0A9N9RCB8"/>
<sequence length="291" mass="33059">MSQIIFKKINEVDPNNSEAVKDVLATFFQHLSKHSETNSSKWLRTLEDIIIRYPKYCGSHRNTIELYLSKFVDSTDFVHVIAAAKCAHAIQQVRSPQEKSATAKACWKEHLIVLINIAHKLISELFPNTVDMYKDRANSQKPQFQTTVTSPLYSAFTQMNSVKSQNATTNKQHLLSTKLKNVFMFLQAMLVLGANLIPFSELIFKFIIQTLNWTTDNPSEESSVARWLRCVRAHRLRGGAREHALAAHLLADVAPPARLVQLTVRTHRIFFFYVLTALGSSFLPIFALLVC</sequence>
<evidence type="ECO:0000313" key="2">
    <source>
        <dbReference type="EMBL" id="CAG9793686.1"/>
    </source>
</evidence>
<proteinExistence type="predicted"/>
<feature type="transmembrane region" description="Helical" evidence="1">
    <location>
        <begin position="269"/>
        <end position="290"/>
    </location>
</feature>
<name>A0A9N9RCB8_9NEOP</name>
<evidence type="ECO:0000313" key="3">
    <source>
        <dbReference type="Proteomes" id="UP001153714"/>
    </source>
</evidence>
<dbReference type="OrthoDB" id="20900at2759"/>
<evidence type="ECO:0000256" key="1">
    <source>
        <dbReference type="SAM" id="Phobius"/>
    </source>
</evidence>
<feature type="transmembrane region" description="Helical" evidence="1">
    <location>
        <begin position="182"/>
        <end position="208"/>
    </location>
</feature>
<accession>A0A9N9RCB8</accession>
<keyword evidence="1" id="KW-0472">Membrane</keyword>
<reference evidence="2" key="1">
    <citation type="submission" date="2021-12" db="EMBL/GenBank/DDBJ databases">
        <authorList>
            <person name="King R."/>
        </authorList>
    </citation>
    <scope>NUCLEOTIDE SEQUENCE</scope>
</reference>
<dbReference type="EMBL" id="OU893337">
    <property type="protein sequence ID" value="CAG9793686.1"/>
    <property type="molecule type" value="Genomic_DNA"/>
</dbReference>
<organism evidence="2 3">
    <name type="scientific">Diatraea saccharalis</name>
    <name type="common">sugarcane borer</name>
    <dbReference type="NCBI Taxonomy" id="40085"/>
    <lineage>
        <taxon>Eukaryota</taxon>
        <taxon>Metazoa</taxon>
        <taxon>Ecdysozoa</taxon>
        <taxon>Arthropoda</taxon>
        <taxon>Hexapoda</taxon>
        <taxon>Insecta</taxon>
        <taxon>Pterygota</taxon>
        <taxon>Neoptera</taxon>
        <taxon>Endopterygota</taxon>
        <taxon>Lepidoptera</taxon>
        <taxon>Glossata</taxon>
        <taxon>Ditrysia</taxon>
        <taxon>Pyraloidea</taxon>
        <taxon>Crambidae</taxon>
        <taxon>Crambinae</taxon>
        <taxon>Diatraea</taxon>
    </lineage>
</organism>
<gene>
    <name evidence="2" type="ORF">DIATSA_LOCUS11101</name>
</gene>
<keyword evidence="1" id="KW-0812">Transmembrane</keyword>
<protein>
    <submittedName>
        <fullName evidence="2">Uncharacterized protein</fullName>
    </submittedName>
</protein>